<dbReference type="AlphaFoldDB" id="A0A9P6DG32"/>
<evidence type="ECO:0000259" key="1">
    <source>
        <dbReference type="SMART" id="SM00672"/>
    </source>
</evidence>
<evidence type="ECO:0000313" key="3">
    <source>
        <dbReference type="Proteomes" id="UP000807025"/>
    </source>
</evidence>
<dbReference type="PANTHER" id="PTHR12203">
    <property type="entry name" value="KDEL LYS-ASP-GLU-LEU CONTAINING - RELATED"/>
    <property type="match status" value="1"/>
</dbReference>
<organism evidence="2 3">
    <name type="scientific">Pleurotus eryngii</name>
    <name type="common">Boletus of the steppes</name>
    <dbReference type="NCBI Taxonomy" id="5323"/>
    <lineage>
        <taxon>Eukaryota</taxon>
        <taxon>Fungi</taxon>
        <taxon>Dikarya</taxon>
        <taxon>Basidiomycota</taxon>
        <taxon>Agaricomycotina</taxon>
        <taxon>Agaricomycetes</taxon>
        <taxon>Agaricomycetidae</taxon>
        <taxon>Agaricales</taxon>
        <taxon>Pleurotineae</taxon>
        <taxon>Pleurotaceae</taxon>
        <taxon>Pleurotus</taxon>
    </lineage>
</organism>
<feature type="domain" description="Glycosyl transferase CAP10" evidence="1">
    <location>
        <begin position="1"/>
        <end position="282"/>
    </location>
</feature>
<name>A0A9P6DG32_PLEER</name>
<dbReference type="Proteomes" id="UP000807025">
    <property type="component" value="Unassembled WGS sequence"/>
</dbReference>
<protein>
    <recommendedName>
        <fullName evidence="1">Glycosyl transferase CAP10 domain-containing protein</fullName>
    </recommendedName>
</protein>
<gene>
    <name evidence="2" type="ORF">BDN71DRAFT_1448743</name>
</gene>
<dbReference type="InterPro" id="IPR051091">
    <property type="entry name" value="O-Glucosyltr/Glycosyltrsf_90"/>
</dbReference>
<proteinExistence type="predicted"/>
<dbReference type="PANTHER" id="PTHR12203:SF118">
    <property type="entry name" value="BETA-1,2-XYLOSYLTRANSFERASE 1"/>
    <property type="match status" value="1"/>
</dbReference>
<keyword evidence="3" id="KW-1185">Reference proteome</keyword>
<dbReference type="EMBL" id="MU154571">
    <property type="protein sequence ID" value="KAF9494545.1"/>
    <property type="molecule type" value="Genomic_DNA"/>
</dbReference>
<comment type="caution">
    <text evidence="2">The sequence shown here is derived from an EMBL/GenBank/DDBJ whole genome shotgun (WGS) entry which is preliminary data.</text>
</comment>
<accession>A0A9P6DG32</accession>
<dbReference type="SMART" id="SM00672">
    <property type="entry name" value="CAP10"/>
    <property type="match status" value="1"/>
</dbReference>
<reference evidence="2" key="1">
    <citation type="submission" date="2020-11" db="EMBL/GenBank/DDBJ databases">
        <authorList>
            <consortium name="DOE Joint Genome Institute"/>
            <person name="Ahrendt S."/>
            <person name="Riley R."/>
            <person name="Andreopoulos W."/>
            <person name="Labutti K."/>
            <person name="Pangilinan J."/>
            <person name="Ruiz-Duenas F.J."/>
            <person name="Barrasa J.M."/>
            <person name="Sanchez-Garcia M."/>
            <person name="Camarero S."/>
            <person name="Miyauchi S."/>
            <person name="Serrano A."/>
            <person name="Linde D."/>
            <person name="Babiker R."/>
            <person name="Drula E."/>
            <person name="Ayuso-Fernandez I."/>
            <person name="Pacheco R."/>
            <person name="Padilla G."/>
            <person name="Ferreira P."/>
            <person name="Barriuso J."/>
            <person name="Kellner H."/>
            <person name="Castanera R."/>
            <person name="Alfaro M."/>
            <person name="Ramirez L."/>
            <person name="Pisabarro A.G."/>
            <person name="Kuo A."/>
            <person name="Tritt A."/>
            <person name="Lipzen A."/>
            <person name="He G."/>
            <person name="Yan M."/>
            <person name="Ng V."/>
            <person name="Cullen D."/>
            <person name="Martin F."/>
            <person name="Rosso M.-N."/>
            <person name="Henrissat B."/>
            <person name="Hibbett D."/>
            <person name="Martinez A.T."/>
            <person name="Grigoriev I.V."/>
        </authorList>
    </citation>
    <scope>NUCLEOTIDE SEQUENCE</scope>
    <source>
        <strain evidence="2">ATCC 90797</strain>
    </source>
</reference>
<dbReference type="OrthoDB" id="541052at2759"/>
<sequence>MVHHNIQLPSFISRVDDVRPREHDPPWANKTDGRMFWRGSNTGLTFSADTLWRYSQRPQLVRLANDMEGDVRLRVPTGNDHPQTESPVYEHTDVPKRLVNRAFFDIKFAGSPIACAPEYCQFLEREFEWMPHVPFNDAGVGAHKYFIDVDGNGWSSRFKRLITTNSLVFKATIYPEWYRPIAPPVPLFPPGPTLTSTMYRWLERIQPWVHYVPIQVDLSDLYDIFAFFRGGMDGQGNHDEMARKMAEAGREWSKTYWRKEDMTAYLFRRKTTHLVHHLLYYINNVSTRISAAENCRRRLNAEGSCGCDCWLCERWSTHLVIVLNDENEPRASEVFVMIPLLLYPPRSRIQSNLTRYIARIEH</sequence>
<evidence type="ECO:0000313" key="2">
    <source>
        <dbReference type="EMBL" id="KAF9494545.1"/>
    </source>
</evidence>
<dbReference type="InterPro" id="IPR006598">
    <property type="entry name" value="CAP10"/>
</dbReference>